<organism evidence="1 2">
    <name type="scientific">Erwinia phage pEa_SNUABM_1</name>
    <dbReference type="NCBI Taxonomy" id="2869543"/>
    <lineage>
        <taxon>Viruses</taxon>
        <taxon>Duplodnaviria</taxon>
        <taxon>Heunggongvirae</taxon>
        <taxon>Uroviricota</taxon>
        <taxon>Caudoviricetes</taxon>
        <taxon>Alexandravirus</taxon>
        <taxon>Alexandravirus SNUABM1</taxon>
    </lineage>
</organism>
<reference evidence="1 2" key="1">
    <citation type="submission" date="2021-06" db="EMBL/GenBank/DDBJ databases">
        <title>Complete genome sequence of Erwinia phage pEa_SNUABM_1.</title>
        <authorList>
            <person name="Kim S.G."/>
            <person name="Park S.C."/>
        </authorList>
    </citation>
    <scope>NUCLEOTIDE SEQUENCE [LARGE SCALE GENOMIC DNA]</scope>
</reference>
<accession>A0AAE7XKZ3</accession>
<keyword evidence="2" id="KW-1185">Reference proteome</keyword>
<evidence type="ECO:0000313" key="2">
    <source>
        <dbReference type="Proteomes" id="UP000827973"/>
    </source>
</evidence>
<evidence type="ECO:0000313" key="1">
    <source>
        <dbReference type="EMBL" id="QZE57465.1"/>
    </source>
</evidence>
<gene>
    <name evidence="1" type="ORF">pEaSNUABM1_00256</name>
</gene>
<sequence>MTVVAFIKTNDTTLATGEILIKRPHFEAFCECEIAVLYTTGKEQGSAKAYALTDLMLHIVDKERVKIVFKDKTPIDASLIREYQYDEKEDMAIEAEQPKLLTDVPRFNIVSDLSSEYSVTLPYEARMCIAQYVCGLFNTATFKRRMTRLNFKVVSLITRGRREEGMPYAIFRHRLSQLATISDGKNAMQVYL</sequence>
<dbReference type="Proteomes" id="UP000827973">
    <property type="component" value="Segment"/>
</dbReference>
<dbReference type="EMBL" id="MZ443776">
    <property type="protein sequence ID" value="QZE57465.1"/>
    <property type="molecule type" value="Genomic_DNA"/>
</dbReference>
<proteinExistence type="predicted"/>
<protein>
    <submittedName>
        <fullName evidence="1">Uncharacterized protein</fullName>
    </submittedName>
</protein>
<name>A0AAE7XKZ3_9CAUD</name>